<dbReference type="EMBL" id="LR031879">
    <property type="protein sequence ID" value="VDD56352.1"/>
    <property type="molecule type" value="Genomic_DNA"/>
</dbReference>
<accession>A0A3P6GK13</accession>
<gene>
    <name evidence="1" type="ORF">BOLC8T49581H</name>
</gene>
<evidence type="ECO:0000313" key="1">
    <source>
        <dbReference type="EMBL" id="VDD56352.1"/>
    </source>
</evidence>
<proteinExistence type="predicted"/>
<reference evidence="1" key="1">
    <citation type="submission" date="2018-11" db="EMBL/GenBank/DDBJ databases">
        <authorList>
            <consortium name="Genoscope - CEA"/>
            <person name="William W."/>
        </authorList>
    </citation>
    <scope>NUCLEOTIDE SEQUENCE</scope>
</reference>
<dbReference type="AlphaFoldDB" id="A0A3P6GK13"/>
<sequence length="91" mass="9873">MDFIPPTGLQNLNGDVPVPSSELTFSDGQRLSLSLLGTQISLPSFHYQQYQSGFTTNPPISVKETPPFSKKMLLLGQSDPSTGSKFARRSG</sequence>
<protein>
    <submittedName>
        <fullName evidence="1">Uncharacterized protein</fullName>
    </submittedName>
</protein>
<name>A0A3P6GK13_BRAOL</name>
<organism evidence="1">
    <name type="scientific">Brassica oleracea</name>
    <name type="common">Wild cabbage</name>
    <dbReference type="NCBI Taxonomy" id="3712"/>
    <lineage>
        <taxon>Eukaryota</taxon>
        <taxon>Viridiplantae</taxon>
        <taxon>Streptophyta</taxon>
        <taxon>Embryophyta</taxon>
        <taxon>Tracheophyta</taxon>
        <taxon>Spermatophyta</taxon>
        <taxon>Magnoliopsida</taxon>
        <taxon>eudicotyledons</taxon>
        <taxon>Gunneridae</taxon>
        <taxon>Pentapetalae</taxon>
        <taxon>rosids</taxon>
        <taxon>malvids</taxon>
        <taxon>Brassicales</taxon>
        <taxon>Brassicaceae</taxon>
        <taxon>Brassiceae</taxon>
        <taxon>Brassica</taxon>
    </lineage>
</organism>